<evidence type="ECO:0000256" key="10">
    <source>
        <dbReference type="ARBA" id="ARBA00022840"/>
    </source>
</evidence>
<keyword evidence="9 13" id="KW-0547">Nucleotide-binding</keyword>
<dbReference type="AlphaFoldDB" id="A0A0G0D114"/>
<evidence type="ECO:0000256" key="11">
    <source>
        <dbReference type="ARBA" id="ARBA00029774"/>
    </source>
</evidence>
<feature type="binding site" evidence="14">
    <location>
        <position position="63"/>
    </location>
    <ligand>
        <name>ATP</name>
        <dbReference type="ChEBI" id="CHEBI:30616"/>
    </ligand>
</feature>
<dbReference type="InterPro" id="IPR038385">
    <property type="entry name" value="Sua5/YwlC_C"/>
</dbReference>
<gene>
    <name evidence="16" type="ORF">UR92_C0016G0003</name>
</gene>
<feature type="domain" description="YrdC-like" evidence="15">
    <location>
        <begin position="14"/>
        <end position="200"/>
    </location>
</feature>
<feature type="binding site" evidence="14">
    <location>
        <position position="152"/>
    </location>
    <ligand>
        <name>ATP</name>
        <dbReference type="ChEBI" id="CHEBI:30616"/>
    </ligand>
</feature>
<evidence type="ECO:0000256" key="3">
    <source>
        <dbReference type="ARBA" id="ARBA00012584"/>
    </source>
</evidence>
<evidence type="ECO:0000256" key="6">
    <source>
        <dbReference type="ARBA" id="ARBA00022679"/>
    </source>
</evidence>
<dbReference type="Gene3D" id="3.40.50.11030">
    <property type="entry name" value="Threonylcarbamoyl-AMP synthase, C-terminal domain"/>
    <property type="match status" value="1"/>
</dbReference>
<dbReference type="EMBL" id="LBRA01000016">
    <property type="protein sequence ID" value="KKP87979.1"/>
    <property type="molecule type" value="Genomic_DNA"/>
</dbReference>
<dbReference type="Pfam" id="PF01300">
    <property type="entry name" value="Sua5_yciO_yrdC"/>
    <property type="match status" value="1"/>
</dbReference>
<dbReference type="Pfam" id="PF03481">
    <property type="entry name" value="Sua5_C"/>
    <property type="match status" value="1"/>
</dbReference>
<evidence type="ECO:0000256" key="2">
    <source>
        <dbReference type="ARBA" id="ARBA00007663"/>
    </source>
</evidence>
<dbReference type="EC" id="2.7.7.87" evidence="3 13"/>
<keyword evidence="5 13" id="KW-0963">Cytoplasm</keyword>
<dbReference type="PANTHER" id="PTHR17490:SF16">
    <property type="entry name" value="THREONYLCARBAMOYL-AMP SYNTHASE"/>
    <property type="match status" value="1"/>
</dbReference>
<dbReference type="GO" id="GO:0008033">
    <property type="term" value="P:tRNA processing"/>
    <property type="evidence" value="ECO:0007669"/>
    <property type="project" value="UniProtKB-KW"/>
</dbReference>
<sequence length="334" mass="37216">MQTKIVKITDENKKEVLEKAANIIKSGGLVVFPTETVYGLGANVFDEKALAKIFSAKGRPSDNPIIVHISDEDQLKELVDTVSEQQKKLINAFWPGPLTIVFEKKKEISDIVSGGLPTIAVRMPSNPIAHELIYLAGVPIAAPSANISGRPSGTTGEHIYDELTGKVDMIIDAGFSDIGVESTVLRINNEQVLILRPGAITKEMLEKILFPLAVIFAKDRRELQFSPGTKYRHYAPKAKLEIISEKMEKRAEVLKEKKLRIGIITTKQNKDSFEKYKPNVFVLGDRNNLEEISQKLYDALRFFDTHPVDIILCESFPKEGLGVAIMDRLDRASM</sequence>
<feature type="binding site" evidence="14">
    <location>
        <position position="36"/>
    </location>
    <ligand>
        <name>L-threonine</name>
        <dbReference type="ChEBI" id="CHEBI:57926"/>
    </ligand>
</feature>
<dbReference type="PATRIC" id="fig|1618733.3.peg.317"/>
<comment type="subcellular location">
    <subcellularLocation>
        <location evidence="1 13">Cytoplasm</location>
    </subcellularLocation>
</comment>
<feature type="binding site" evidence="14">
    <location>
        <position position="118"/>
    </location>
    <ligand>
        <name>ATP</name>
        <dbReference type="ChEBI" id="CHEBI:30616"/>
    </ligand>
</feature>
<evidence type="ECO:0000259" key="15">
    <source>
        <dbReference type="PROSITE" id="PS51163"/>
    </source>
</evidence>
<dbReference type="PROSITE" id="PS51163">
    <property type="entry name" value="YRDC"/>
    <property type="match status" value="1"/>
</dbReference>
<dbReference type="InterPro" id="IPR006070">
    <property type="entry name" value="Sua5-like_dom"/>
</dbReference>
<feature type="binding site" evidence="14">
    <location>
        <position position="144"/>
    </location>
    <ligand>
        <name>ATP</name>
        <dbReference type="ChEBI" id="CHEBI:30616"/>
    </ligand>
</feature>
<dbReference type="GO" id="GO:0003725">
    <property type="term" value="F:double-stranded RNA binding"/>
    <property type="evidence" value="ECO:0007669"/>
    <property type="project" value="UniProtKB-UniRule"/>
</dbReference>
<dbReference type="FunFam" id="3.90.870.10:FF:000009">
    <property type="entry name" value="Threonylcarbamoyl-AMP synthase, putative"/>
    <property type="match status" value="1"/>
</dbReference>
<feature type="binding site" evidence="14">
    <location>
        <position position="142"/>
    </location>
    <ligand>
        <name>L-threonine</name>
        <dbReference type="ChEBI" id="CHEBI:57926"/>
    </ligand>
</feature>
<evidence type="ECO:0000256" key="1">
    <source>
        <dbReference type="ARBA" id="ARBA00004496"/>
    </source>
</evidence>
<evidence type="ECO:0000256" key="7">
    <source>
        <dbReference type="ARBA" id="ARBA00022694"/>
    </source>
</evidence>
<protein>
    <recommendedName>
        <fullName evidence="4 13">Threonylcarbamoyl-AMP synthase</fullName>
        <shortName evidence="13">TC-AMP synthase</shortName>
        <ecNumber evidence="3 13">2.7.7.87</ecNumber>
    </recommendedName>
    <alternativeName>
        <fullName evidence="11 13">L-threonylcarbamoyladenylate synthase</fullName>
    </alternativeName>
</protein>
<dbReference type="GO" id="GO:0061710">
    <property type="term" value="F:L-threonylcarbamoyladenylate synthase"/>
    <property type="evidence" value="ECO:0007669"/>
    <property type="project" value="UniProtKB-EC"/>
</dbReference>
<comment type="function">
    <text evidence="13">Required for the formation of a threonylcarbamoyl group on adenosine at position 37 (t(6)A37) in tRNAs that read codons beginning with adenine.</text>
</comment>
<comment type="caution">
    <text evidence="16">The sequence shown here is derived from an EMBL/GenBank/DDBJ whole genome shotgun (WGS) entry which is preliminary data.</text>
</comment>
<feature type="binding site" evidence="14">
    <location>
        <position position="234"/>
    </location>
    <ligand>
        <name>ATP</name>
        <dbReference type="ChEBI" id="CHEBI:30616"/>
    </ligand>
</feature>
<dbReference type="SUPFAM" id="SSF55821">
    <property type="entry name" value="YrdC/RibB"/>
    <property type="match status" value="1"/>
</dbReference>
<feature type="binding site" evidence="14">
    <location>
        <position position="182"/>
    </location>
    <ligand>
        <name>L-threonine</name>
        <dbReference type="ChEBI" id="CHEBI:57926"/>
    </ligand>
</feature>
<dbReference type="GO" id="GO:0005737">
    <property type="term" value="C:cytoplasm"/>
    <property type="evidence" value="ECO:0007669"/>
    <property type="project" value="UniProtKB-SubCell"/>
</dbReference>
<dbReference type="Gene3D" id="3.90.870.10">
    <property type="entry name" value="DHBP synthase"/>
    <property type="match status" value="1"/>
</dbReference>
<dbReference type="NCBIfam" id="TIGR00057">
    <property type="entry name" value="L-threonylcarbamoyladenylate synthase"/>
    <property type="match status" value="1"/>
</dbReference>
<dbReference type="InterPro" id="IPR005145">
    <property type="entry name" value="Sua5_C"/>
</dbReference>
<dbReference type="InterPro" id="IPR017945">
    <property type="entry name" value="DHBP_synth_RibB-like_a/b_dom"/>
</dbReference>
<evidence type="ECO:0000256" key="4">
    <source>
        <dbReference type="ARBA" id="ARBA00015492"/>
    </source>
</evidence>
<feature type="binding site" evidence="14">
    <location>
        <position position="196"/>
    </location>
    <ligand>
        <name>ATP</name>
        <dbReference type="ChEBI" id="CHEBI:30616"/>
    </ligand>
</feature>
<dbReference type="GO" id="GO:0006450">
    <property type="term" value="P:regulation of translational fidelity"/>
    <property type="evidence" value="ECO:0007669"/>
    <property type="project" value="TreeGrafter"/>
</dbReference>
<proteinExistence type="inferred from homology"/>
<dbReference type="GO" id="GO:0000049">
    <property type="term" value="F:tRNA binding"/>
    <property type="evidence" value="ECO:0007669"/>
    <property type="project" value="TreeGrafter"/>
</dbReference>
<comment type="catalytic activity">
    <reaction evidence="12 13">
        <text>L-threonine + hydrogencarbonate + ATP = L-threonylcarbamoyladenylate + diphosphate + H2O</text>
        <dbReference type="Rhea" id="RHEA:36407"/>
        <dbReference type="ChEBI" id="CHEBI:15377"/>
        <dbReference type="ChEBI" id="CHEBI:17544"/>
        <dbReference type="ChEBI" id="CHEBI:30616"/>
        <dbReference type="ChEBI" id="CHEBI:33019"/>
        <dbReference type="ChEBI" id="CHEBI:57926"/>
        <dbReference type="ChEBI" id="CHEBI:73682"/>
        <dbReference type="EC" id="2.7.7.87"/>
    </reaction>
</comment>
<evidence type="ECO:0000256" key="8">
    <source>
        <dbReference type="ARBA" id="ARBA00022695"/>
    </source>
</evidence>
<comment type="similarity">
    <text evidence="2 13">Belongs to the SUA5 family.</text>
</comment>
<evidence type="ECO:0000313" key="17">
    <source>
        <dbReference type="Proteomes" id="UP000034683"/>
    </source>
</evidence>
<evidence type="ECO:0000313" key="16">
    <source>
        <dbReference type="EMBL" id="KKP87979.1"/>
    </source>
</evidence>
<accession>A0A0G0D114</accession>
<feature type="binding site" evidence="14">
    <location>
        <position position="59"/>
    </location>
    <ligand>
        <name>ATP</name>
        <dbReference type="ChEBI" id="CHEBI:30616"/>
    </ligand>
</feature>
<reference evidence="16 17" key="1">
    <citation type="journal article" date="2015" name="Nature">
        <title>rRNA introns, odd ribosomes, and small enigmatic genomes across a large radiation of phyla.</title>
        <authorList>
            <person name="Brown C.T."/>
            <person name="Hug L.A."/>
            <person name="Thomas B.C."/>
            <person name="Sharon I."/>
            <person name="Castelle C.J."/>
            <person name="Singh A."/>
            <person name="Wilkins M.J."/>
            <person name="Williams K.H."/>
            <person name="Banfield J.F."/>
        </authorList>
    </citation>
    <scope>NUCLEOTIDE SEQUENCE [LARGE SCALE GENOMIC DNA]</scope>
</reference>
<dbReference type="InterPro" id="IPR010923">
    <property type="entry name" value="T(6)A37_SUA5"/>
</dbReference>
<keyword evidence="6 13" id="KW-0808">Transferase</keyword>
<keyword evidence="10 13" id="KW-0067">ATP-binding</keyword>
<organism evidence="16 17">
    <name type="scientific">Candidatus Nomurabacteria bacterium GW2011_GWA2_35_80</name>
    <dbReference type="NCBI Taxonomy" id="1618733"/>
    <lineage>
        <taxon>Bacteria</taxon>
        <taxon>Candidatus Nomuraibacteriota</taxon>
    </lineage>
</organism>
<dbReference type="GO" id="GO:0005524">
    <property type="term" value="F:ATP binding"/>
    <property type="evidence" value="ECO:0007669"/>
    <property type="project" value="UniProtKB-UniRule"/>
</dbReference>
<dbReference type="PIRSF" id="PIRSF004930">
    <property type="entry name" value="Tln_factor_SUA5"/>
    <property type="match status" value="1"/>
</dbReference>
<evidence type="ECO:0000256" key="14">
    <source>
        <dbReference type="PIRSR" id="PIRSR004930-1"/>
    </source>
</evidence>
<feature type="binding site" evidence="14">
    <location>
        <position position="68"/>
    </location>
    <ligand>
        <name>L-threonine</name>
        <dbReference type="ChEBI" id="CHEBI:57926"/>
    </ligand>
</feature>
<dbReference type="PANTHER" id="PTHR17490">
    <property type="entry name" value="SUA5"/>
    <property type="match status" value="1"/>
</dbReference>
<evidence type="ECO:0000256" key="9">
    <source>
        <dbReference type="ARBA" id="ARBA00022741"/>
    </source>
</evidence>
<dbReference type="InterPro" id="IPR050156">
    <property type="entry name" value="TC-AMP_synthase_SUA5"/>
</dbReference>
<name>A0A0G0D114_9BACT</name>
<evidence type="ECO:0000256" key="5">
    <source>
        <dbReference type="ARBA" id="ARBA00022490"/>
    </source>
</evidence>
<keyword evidence="7 13" id="KW-0819">tRNA processing</keyword>
<dbReference type="Proteomes" id="UP000034683">
    <property type="component" value="Unassembled WGS sequence"/>
</dbReference>
<feature type="binding site" evidence="14">
    <location>
        <position position="122"/>
    </location>
    <ligand>
        <name>L-threonine</name>
        <dbReference type="ChEBI" id="CHEBI:57926"/>
    </ligand>
</feature>
<evidence type="ECO:0000256" key="13">
    <source>
        <dbReference type="PIRNR" id="PIRNR004930"/>
    </source>
</evidence>
<keyword evidence="8 13" id="KW-0548">Nucleotidyltransferase</keyword>
<evidence type="ECO:0000256" key="12">
    <source>
        <dbReference type="ARBA" id="ARBA00048366"/>
    </source>
</evidence>